<keyword evidence="2" id="KW-1185">Reference proteome</keyword>
<organism evidence="1 2">
    <name type="scientific">Tieghemostelium lacteum</name>
    <name type="common">Slime mold</name>
    <name type="synonym">Dictyostelium lacteum</name>
    <dbReference type="NCBI Taxonomy" id="361077"/>
    <lineage>
        <taxon>Eukaryota</taxon>
        <taxon>Amoebozoa</taxon>
        <taxon>Evosea</taxon>
        <taxon>Eumycetozoa</taxon>
        <taxon>Dictyostelia</taxon>
        <taxon>Dictyosteliales</taxon>
        <taxon>Raperosteliaceae</taxon>
        <taxon>Tieghemostelium</taxon>
    </lineage>
</organism>
<dbReference type="STRING" id="361077.A0A151ZE61"/>
<protein>
    <recommendedName>
        <fullName evidence="3">Cytokinin riboside 5'-monophosphate phosphoribohydrolase</fullName>
    </recommendedName>
</protein>
<dbReference type="Pfam" id="PF03641">
    <property type="entry name" value="Lysine_decarbox"/>
    <property type="match status" value="1"/>
</dbReference>
<dbReference type="OMA" id="HQKPIGL"/>
<dbReference type="PANTHER" id="PTHR31223">
    <property type="entry name" value="LOG FAMILY PROTEIN YJL055W"/>
    <property type="match status" value="1"/>
</dbReference>
<accession>A0A151ZE61</accession>
<dbReference type="GO" id="GO:0009691">
    <property type="term" value="P:cytokinin biosynthetic process"/>
    <property type="evidence" value="ECO:0007669"/>
    <property type="project" value="InterPro"/>
</dbReference>
<dbReference type="AlphaFoldDB" id="A0A151ZE61"/>
<dbReference type="Gene3D" id="3.40.50.450">
    <property type="match status" value="1"/>
</dbReference>
<dbReference type="GO" id="GO:0016799">
    <property type="term" value="F:hydrolase activity, hydrolyzing N-glycosyl compounds"/>
    <property type="evidence" value="ECO:0007669"/>
    <property type="project" value="TreeGrafter"/>
</dbReference>
<reference evidence="1 2" key="1">
    <citation type="submission" date="2015-12" db="EMBL/GenBank/DDBJ databases">
        <title>Dictyostelia acquired genes for synthesis and detection of signals that induce cell-type specialization by lateral gene transfer from prokaryotes.</title>
        <authorList>
            <person name="Gloeckner G."/>
            <person name="Schaap P."/>
        </authorList>
    </citation>
    <scope>NUCLEOTIDE SEQUENCE [LARGE SCALE GENOMIC DNA]</scope>
    <source>
        <strain evidence="1 2">TK</strain>
    </source>
</reference>
<dbReference type="SUPFAM" id="SSF102405">
    <property type="entry name" value="MCP/YpsA-like"/>
    <property type="match status" value="1"/>
</dbReference>
<dbReference type="NCBIfam" id="TIGR00730">
    <property type="entry name" value="Rossman fold protein, TIGR00730 family"/>
    <property type="match status" value="1"/>
</dbReference>
<dbReference type="GO" id="GO:0005829">
    <property type="term" value="C:cytosol"/>
    <property type="evidence" value="ECO:0007669"/>
    <property type="project" value="TreeGrafter"/>
</dbReference>
<dbReference type="InterPro" id="IPR031100">
    <property type="entry name" value="LOG_fam"/>
</dbReference>
<name>A0A151ZE61_TIELA</name>
<evidence type="ECO:0008006" key="3">
    <source>
        <dbReference type="Google" id="ProtNLM"/>
    </source>
</evidence>
<evidence type="ECO:0000313" key="2">
    <source>
        <dbReference type="Proteomes" id="UP000076078"/>
    </source>
</evidence>
<dbReference type="InParanoid" id="A0A151ZE61"/>
<sequence length="209" mass="22810">MEPLIDGEMAKSKNIIKNICVFCGSRSGNSENFKLKTEQLSKEMTKRGYGLVYGGGNVGLMGSISHGVADNGGNVRGIIPASLSQKEISGTTVGHLEVTSDMHSRKKIMYEGSDAIIALPGGLGTFDELFESLTWIQLGIHSKPVGILNIDGYYTHLIEFLKHCAQSGFVDQHFIDAIVISDDPVSLLDQMETKTPPQPFIKWVKPEQL</sequence>
<gene>
    <name evidence="1" type="ORF">DLAC_07093</name>
</gene>
<dbReference type="PANTHER" id="PTHR31223:SF70">
    <property type="entry name" value="LOG FAMILY PROTEIN YJL055W"/>
    <property type="match status" value="1"/>
</dbReference>
<comment type="caution">
    <text evidence="1">The sequence shown here is derived from an EMBL/GenBank/DDBJ whole genome shotgun (WGS) entry which is preliminary data.</text>
</comment>
<dbReference type="Proteomes" id="UP000076078">
    <property type="component" value="Unassembled WGS sequence"/>
</dbReference>
<dbReference type="OrthoDB" id="414463at2759"/>
<proteinExistence type="predicted"/>
<evidence type="ECO:0000313" key="1">
    <source>
        <dbReference type="EMBL" id="KYQ92246.1"/>
    </source>
</evidence>
<dbReference type="InterPro" id="IPR005269">
    <property type="entry name" value="LOG"/>
</dbReference>
<dbReference type="FunCoup" id="A0A151ZE61">
    <property type="interactions" value="69"/>
</dbReference>
<dbReference type="EMBL" id="LODT01000031">
    <property type="protein sequence ID" value="KYQ92246.1"/>
    <property type="molecule type" value="Genomic_DNA"/>
</dbReference>